<name>A0A1G2B253_9BACT</name>
<dbReference type="Proteomes" id="UP000179164">
    <property type="component" value="Unassembled WGS sequence"/>
</dbReference>
<sequence>MALFRAMRSSRHSHTGRIVALFAAMLVCAIVFPGKAEAITLIPPSLELGLIPGQESQTSIKLFNEESTAVELYTESRNFTATGETGLPLFDFESEQIGLSTWITVEEGPIVLQPGGRYEVPVSILPPANADPGGHYAAIFFSTTPPTEGQVRISSKVGTLILATVQGDISESGLIQELATKGGSKLHTRLPITFVTRFKNTGNVHLKPAGTITVKNLFGKTTATLDFNTGKGATLPTTTRLYETLWEHTAVNATEGSFWTQFWQEYANERNNLAFGRYTAEQRLTAGATNQVQGLATVSFWVLPWRVVLVWSLVGIIILFVLILLIKRYNTWLIRRNQVKG</sequence>
<organism evidence="2 3">
    <name type="scientific">Candidatus Kerfeldbacteria bacterium RIFCSPLOWO2_01_FULL_48_11</name>
    <dbReference type="NCBI Taxonomy" id="1798543"/>
    <lineage>
        <taxon>Bacteria</taxon>
        <taxon>Candidatus Kerfeldiibacteriota</taxon>
    </lineage>
</organism>
<evidence type="ECO:0000313" key="3">
    <source>
        <dbReference type="Proteomes" id="UP000179164"/>
    </source>
</evidence>
<feature type="transmembrane region" description="Helical" evidence="1">
    <location>
        <begin position="303"/>
        <end position="326"/>
    </location>
</feature>
<dbReference type="AlphaFoldDB" id="A0A1G2B253"/>
<keyword evidence="1" id="KW-0472">Membrane</keyword>
<accession>A0A1G2B253</accession>
<evidence type="ECO:0000256" key="1">
    <source>
        <dbReference type="SAM" id="Phobius"/>
    </source>
</evidence>
<comment type="caution">
    <text evidence="2">The sequence shown here is derived from an EMBL/GenBank/DDBJ whole genome shotgun (WGS) entry which is preliminary data.</text>
</comment>
<gene>
    <name evidence="2" type="ORF">A2898_00745</name>
</gene>
<reference evidence="2 3" key="1">
    <citation type="journal article" date="2016" name="Nat. Commun.">
        <title>Thousands of microbial genomes shed light on interconnected biogeochemical processes in an aquifer system.</title>
        <authorList>
            <person name="Anantharaman K."/>
            <person name="Brown C.T."/>
            <person name="Hug L.A."/>
            <person name="Sharon I."/>
            <person name="Castelle C.J."/>
            <person name="Probst A.J."/>
            <person name="Thomas B.C."/>
            <person name="Singh A."/>
            <person name="Wilkins M.J."/>
            <person name="Karaoz U."/>
            <person name="Brodie E.L."/>
            <person name="Williams K.H."/>
            <person name="Hubbard S.S."/>
            <person name="Banfield J.F."/>
        </authorList>
    </citation>
    <scope>NUCLEOTIDE SEQUENCE [LARGE SCALE GENOMIC DNA]</scope>
</reference>
<keyword evidence="1" id="KW-0812">Transmembrane</keyword>
<dbReference type="EMBL" id="MHKE01000016">
    <property type="protein sequence ID" value="OGY83035.1"/>
    <property type="molecule type" value="Genomic_DNA"/>
</dbReference>
<evidence type="ECO:0000313" key="2">
    <source>
        <dbReference type="EMBL" id="OGY83035.1"/>
    </source>
</evidence>
<protein>
    <recommendedName>
        <fullName evidence="4">DUF916 domain-containing protein</fullName>
    </recommendedName>
</protein>
<evidence type="ECO:0008006" key="4">
    <source>
        <dbReference type="Google" id="ProtNLM"/>
    </source>
</evidence>
<proteinExistence type="predicted"/>
<keyword evidence="1" id="KW-1133">Transmembrane helix</keyword>
<dbReference type="STRING" id="1798543.A2898_00745"/>